<name>A0A2W5DF71_9BURK</name>
<dbReference type="Pfam" id="PF03230">
    <property type="entry name" value="Antirestrict"/>
    <property type="match status" value="1"/>
</dbReference>
<evidence type="ECO:0000256" key="1">
    <source>
        <dbReference type="ARBA" id="ARBA00008618"/>
    </source>
</evidence>
<comment type="similarity">
    <text evidence="1">Belongs to the antirestriction protein family.</text>
</comment>
<dbReference type="EMBL" id="QFOD01000019">
    <property type="protein sequence ID" value="PZP29063.1"/>
    <property type="molecule type" value="Genomic_DNA"/>
</dbReference>
<proteinExistence type="inferred from homology"/>
<organism evidence="2 3">
    <name type="scientific">Roseateles depolymerans</name>
    <dbReference type="NCBI Taxonomy" id="76731"/>
    <lineage>
        <taxon>Bacteria</taxon>
        <taxon>Pseudomonadati</taxon>
        <taxon>Pseudomonadota</taxon>
        <taxon>Betaproteobacteria</taxon>
        <taxon>Burkholderiales</taxon>
        <taxon>Sphaerotilaceae</taxon>
        <taxon>Roseateles</taxon>
    </lineage>
</organism>
<sequence length="163" mass="17960">MRLKGSVMTHDTSTALLDVDGHADEGAESTPSVITASLVPEDRRMQFLPSKFGLVGMLRVEMSIYAWMQRLCPAYNGGHWNFIELSNDGGYMVPTGADTFDMSVDGNGFEGQVSADTAGLIATIFALNALIWQGLDKLNDKYEQLLEYIGHHPDHLVIRRAID</sequence>
<protein>
    <submittedName>
        <fullName evidence="2">Antirestriction protein</fullName>
    </submittedName>
</protein>
<gene>
    <name evidence="2" type="ORF">DI603_17765</name>
</gene>
<dbReference type="Gene3D" id="3.30.70.3580">
    <property type="entry name" value="Antirestriction protein"/>
    <property type="match status" value="1"/>
</dbReference>
<comment type="caution">
    <text evidence="2">The sequence shown here is derived from an EMBL/GenBank/DDBJ whole genome shotgun (WGS) entry which is preliminary data.</text>
</comment>
<dbReference type="AlphaFoldDB" id="A0A2W5DF71"/>
<dbReference type="Proteomes" id="UP000249633">
    <property type="component" value="Unassembled WGS sequence"/>
</dbReference>
<dbReference type="InterPro" id="IPR004914">
    <property type="entry name" value="Antirestrict"/>
</dbReference>
<dbReference type="InterPro" id="IPR042297">
    <property type="entry name" value="Antirestriction_sf"/>
</dbReference>
<evidence type="ECO:0000313" key="2">
    <source>
        <dbReference type="EMBL" id="PZP29063.1"/>
    </source>
</evidence>
<accession>A0A2W5DF71</accession>
<evidence type="ECO:0000313" key="3">
    <source>
        <dbReference type="Proteomes" id="UP000249633"/>
    </source>
</evidence>
<reference evidence="2 3" key="1">
    <citation type="submission" date="2017-08" db="EMBL/GenBank/DDBJ databases">
        <title>Infants hospitalized years apart are colonized by the same room-sourced microbial strains.</title>
        <authorList>
            <person name="Brooks B."/>
            <person name="Olm M.R."/>
            <person name="Firek B.A."/>
            <person name="Baker R."/>
            <person name="Thomas B.C."/>
            <person name="Morowitz M.J."/>
            <person name="Banfield J.F."/>
        </authorList>
    </citation>
    <scope>NUCLEOTIDE SEQUENCE [LARGE SCALE GENOMIC DNA]</scope>
    <source>
        <strain evidence="2">S2_012_000_R2_81</strain>
    </source>
</reference>